<feature type="transmembrane region" description="Helical" evidence="7">
    <location>
        <begin position="69"/>
        <end position="90"/>
    </location>
</feature>
<dbReference type="Pfam" id="PF00664">
    <property type="entry name" value="ABC_membrane"/>
    <property type="match status" value="1"/>
</dbReference>
<evidence type="ECO:0000256" key="2">
    <source>
        <dbReference type="ARBA" id="ARBA00022692"/>
    </source>
</evidence>
<evidence type="ECO:0000259" key="9">
    <source>
        <dbReference type="PROSITE" id="PS50929"/>
    </source>
</evidence>
<keyword evidence="2 7" id="KW-0812">Transmembrane</keyword>
<organism evidence="10 11">
    <name type="scientific">Kineosporia mesophila</name>
    <dbReference type="NCBI Taxonomy" id="566012"/>
    <lineage>
        <taxon>Bacteria</taxon>
        <taxon>Bacillati</taxon>
        <taxon>Actinomycetota</taxon>
        <taxon>Actinomycetes</taxon>
        <taxon>Kineosporiales</taxon>
        <taxon>Kineosporiaceae</taxon>
        <taxon>Kineosporia</taxon>
    </lineage>
</organism>
<evidence type="ECO:0000313" key="11">
    <source>
        <dbReference type="Proteomes" id="UP001501074"/>
    </source>
</evidence>
<dbReference type="PANTHER" id="PTHR43394:SF1">
    <property type="entry name" value="ATP-BINDING CASSETTE SUB-FAMILY B MEMBER 10, MITOCHONDRIAL"/>
    <property type="match status" value="1"/>
</dbReference>
<reference evidence="11" key="1">
    <citation type="journal article" date="2019" name="Int. J. Syst. Evol. Microbiol.">
        <title>The Global Catalogue of Microorganisms (GCM) 10K type strain sequencing project: providing services to taxonomists for standard genome sequencing and annotation.</title>
        <authorList>
            <consortium name="The Broad Institute Genomics Platform"/>
            <consortium name="The Broad Institute Genome Sequencing Center for Infectious Disease"/>
            <person name="Wu L."/>
            <person name="Ma J."/>
        </authorList>
    </citation>
    <scope>NUCLEOTIDE SEQUENCE [LARGE SCALE GENOMIC DNA]</scope>
    <source>
        <strain evidence="11">JCM 16902</strain>
    </source>
</reference>
<keyword evidence="11" id="KW-1185">Reference proteome</keyword>
<sequence>MTTTLPVSSPRRSRQAVLRHLRVHRAPALLGVGSLVASAAVSLVTAPLLGDIVDLAARGDTGPITRRALALAGAALVQALLAWIGLAAVARVGEQVLAGLREAFVEHALGLPLERIERGGSGDLISRVTEDVAMVSEAVRTAVPQFVQAALVIALTAVGLAVLDWRFLLAALVAVPVQVWTSRWYMRRSGPMYARTRTAGAAEQQQWLESLGGAPTVRAFGLADEHVELVRHRVDDSLNRTVGVVRLHMSFFSRLNLAEAMGLSTVLVTGFVLVREDLASVGTASAAALYFVNLFGPINRMLFLLDTLQSATASLARIVGVTEVPTDGTTSAVHASDVRPRDGEVVANGLRHAYVEGHDVLHGLDVTVPAGSTVALVGGSGGGKSTLAALLAGVRRPDHGRISIGGADLSGLDPATMRASVVLVTQEVHVFAGTLAADLRLAAPDADEQRLMDALTDVGADTWVGALPDGLETVVGEGGHELGPQQAQQLALARVLLTDPLVAILDEATAEAGSAGSRALETAAERVLAGRTGVLVAHRFSQAVLADLVLVMDGGRVVEQGRHDELVAAGGRYAGLWAAWSAGRTPA</sequence>
<feature type="domain" description="ABC transporter" evidence="8">
    <location>
        <begin position="333"/>
        <end position="579"/>
    </location>
</feature>
<dbReference type="SUPFAM" id="SSF52540">
    <property type="entry name" value="P-loop containing nucleoside triphosphate hydrolases"/>
    <property type="match status" value="1"/>
</dbReference>
<evidence type="ECO:0000256" key="1">
    <source>
        <dbReference type="ARBA" id="ARBA00004651"/>
    </source>
</evidence>
<comment type="subcellular location">
    <subcellularLocation>
        <location evidence="1">Cell membrane</location>
        <topology evidence="1">Multi-pass membrane protein</topology>
    </subcellularLocation>
</comment>
<keyword evidence="6 7" id="KW-0472">Membrane</keyword>
<dbReference type="PANTHER" id="PTHR43394">
    <property type="entry name" value="ATP-DEPENDENT PERMEASE MDL1, MITOCHONDRIAL"/>
    <property type="match status" value="1"/>
</dbReference>
<evidence type="ECO:0000256" key="5">
    <source>
        <dbReference type="ARBA" id="ARBA00022989"/>
    </source>
</evidence>
<dbReference type="InterPro" id="IPR011527">
    <property type="entry name" value="ABC1_TM_dom"/>
</dbReference>
<evidence type="ECO:0000256" key="3">
    <source>
        <dbReference type="ARBA" id="ARBA00022741"/>
    </source>
</evidence>
<accession>A0ABP6Z9G3</accession>
<evidence type="ECO:0000259" key="8">
    <source>
        <dbReference type="PROSITE" id="PS50893"/>
    </source>
</evidence>
<keyword evidence="5 7" id="KW-1133">Transmembrane helix</keyword>
<dbReference type="Gene3D" id="3.40.50.300">
    <property type="entry name" value="P-loop containing nucleotide triphosphate hydrolases"/>
    <property type="match status" value="1"/>
</dbReference>
<keyword evidence="4 10" id="KW-0067">ATP-binding</keyword>
<dbReference type="Gene3D" id="1.20.1560.10">
    <property type="entry name" value="ABC transporter type 1, transmembrane domain"/>
    <property type="match status" value="1"/>
</dbReference>
<feature type="transmembrane region" description="Helical" evidence="7">
    <location>
        <begin position="142"/>
        <end position="161"/>
    </location>
</feature>
<dbReference type="Proteomes" id="UP001501074">
    <property type="component" value="Unassembled WGS sequence"/>
</dbReference>
<evidence type="ECO:0000256" key="7">
    <source>
        <dbReference type="SAM" id="Phobius"/>
    </source>
</evidence>
<dbReference type="InterPro" id="IPR003593">
    <property type="entry name" value="AAA+_ATPase"/>
</dbReference>
<dbReference type="RefSeq" id="WP_231486306.1">
    <property type="nucleotide sequence ID" value="NZ_BAAAZO010000002.1"/>
</dbReference>
<dbReference type="SUPFAM" id="SSF90123">
    <property type="entry name" value="ABC transporter transmembrane region"/>
    <property type="match status" value="1"/>
</dbReference>
<dbReference type="InterPro" id="IPR039421">
    <property type="entry name" value="Type_1_exporter"/>
</dbReference>
<dbReference type="SMART" id="SM00382">
    <property type="entry name" value="AAA"/>
    <property type="match status" value="1"/>
</dbReference>
<feature type="transmembrane region" description="Helical" evidence="7">
    <location>
        <begin position="28"/>
        <end position="49"/>
    </location>
</feature>
<dbReference type="GO" id="GO:0005524">
    <property type="term" value="F:ATP binding"/>
    <property type="evidence" value="ECO:0007669"/>
    <property type="project" value="UniProtKB-KW"/>
</dbReference>
<dbReference type="CDD" id="cd07346">
    <property type="entry name" value="ABC_6TM_exporters"/>
    <property type="match status" value="1"/>
</dbReference>
<evidence type="ECO:0000313" key="10">
    <source>
        <dbReference type="EMBL" id="GAA3600836.1"/>
    </source>
</evidence>
<proteinExistence type="predicted"/>
<name>A0ABP6Z9G3_9ACTN</name>
<dbReference type="InterPro" id="IPR036640">
    <property type="entry name" value="ABC1_TM_sf"/>
</dbReference>
<evidence type="ECO:0000256" key="6">
    <source>
        <dbReference type="ARBA" id="ARBA00023136"/>
    </source>
</evidence>
<dbReference type="Pfam" id="PF00005">
    <property type="entry name" value="ABC_tran"/>
    <property type="match status" value="1"/>
</dbReference>
<dbReference type="PROSITE" id="PS50893">
    <property type="entry name" value="ABC_TRANSPORTER_2"/>
    <property type="match status" value="1"/>
</dbReference>
<dbReference type="InterPro" id="IPR003439">
    <property type="entry name" value="ABC_transporter-like_ATP-bd"/>
</dbReference>
<evidence type="ECO:0000256" key="4">
    <source>
        <dbReference type="ARBA" id="ARBA00022840"/>
    </source>
</evidence>
<keyword evidence="3" id="KW-0547">Nucleotide-binding</keyword>
<dbReference type="PROSITE" id="PS50929">
    <property type="entry name" value="ABC_TM1F"/>
    <property type="match status" value="1"/>
</dbReference>
<comment type="caution">
    <text evidence="10">The sequence shown here is derived from an EMBL/GenBank/DDBJ whole genome shotgun (WGS) entry which is preliminary data.</text>
</comment>
<gene>
    <name evidence="10" type="ORF">GCM10022223_15600</name>
</gene>
<dbReference type="InterPro" id="IPR027417">
    <property type="entry name" value="P-loop_NTPase"/>
</dbReference>
<feature type="domain" description="ABC transmembrane type-1" evidence="9">
    <location>
        <begin position="29"/>
        <end position="310"/>
    </location>
</feature>
<protein>
    <submittedName>
        <fullName evidence="10">ABC transporter ATP-binding protein</fullName>
    </submittedName>
</protein>
<dbReference type="EMBL" id="BAAAZO010000002">
    <property type="protein sequence ID" value="GAA3600836.1"/>
    <property type="molecule type" value="Genomic_DNA"/>
</dbReference>